<protein>
    <submittedName>
        <fullName evidence="2">Helix-turn-helix domain-containing protein</fullName>
    </submittedName>
</protein>
<organism evidence="2 3">
    <name type="scientific">Sphingopyxis soli</name>
    <dbReference type="NCBI Taxonomy" id="592051"/>
    <lineage>
        <taxon>Bacteria</taxon>
        <taxon>Pseudomonadati</taxon>
        <taxon>Pseudomonadota</taxon>
        <taxon>Alphaproteobacteria</taxon>
        <taxon>Sphingomonadales</taxon>
        <taxon>Sphingomonadaceae</taxon>
        <taxon>Sphingopyxis</taxon>
    </lineage>
</organism>
<dbReference type="EMBL" id="BAAAFE010000008">
    <property type="protein sequence ID" value="GAA0865553.1"/>
    <property type="molecule type" value="Genomic_DNA"/>
</dbReference>
<dbReference type="InterPro" id="IPR000835">
    <property type="entry name" value="HTH_MarR-typ"/>
</dbReference>
<name>A0ABN1M891_9SPHN</name>
<dbReference type="InterPro" id="IPR039422">
    <property type="entry name" value="MarR/SlyA-like"/>
</dbReference>
<dbReference type="Proteomes" id="UP001500738">
    <property type="component" value="Unassembled WGS sequence"/>
</dbReference>
<feature type="domain" description="HTH marR-type" evidence="1">
    <location>
        <begin position="1"/>
        <end position="137"/>
    </location>
</feature>
<evidence type="ECO:0000313" key="2">
    <source>
        <dbReference type="EMBL" id="GAA0865553.1"/>
    </source>
</evidence>
<comment type="caution">
    <text evidence="2">The sequence shown here is derived from an EMBL/GenBank/DDBJ whole genome shotgun (WGS) entry which is preliminary data.</text>
</comment>
<sequence>MSKDPAALDDADYAALADFRATIRIFLAFSEGEAAKAGLSPRQHQALLAIRGVPRGEATVGYLAQRLILRPHTVSELAKRLSALGLLAGEAPQGDRRKLVLHLTPKAENLLRALSAAHQQEIRRIKPLLSDLLDRFG</sequence>
<dbReference type="SMART" id="SM00347">
    <property type="entry name" value="HTH_MARR"/>
    <property type="match status" value="1"/>
</dbReference>
<evidence type="ECO:0000313" key="3">
    <source>
        <dbReference type="Proteomes" id="UP001500738"/>
    </source>
</evidence>
<dbReference type="PANTHER" id="PTHR33164">
    <property type="entry name" value="TRANSCRIPTIONAL REGULATOR, MARR FAMILY"/>
    <property type="match status" value="1"/>
</dbReference>
<dbReference type="InterPro" id="IPR036390">
    <property type="entry name" value="WH_DNA-bd_sf"/>
</dbReference>
<proteinExistence type="predicted"/>
<accession>A0ABN1M891</accession>
<dbReference type="RefSeq" id="WP_215352061.1">
    <property type="nucleotide sequence ID" value="NZ_BAAAFE010000008.1"/>
</dbReference>
<keyword evidence="3" id="KW-1185">Reference proteome</keyword>
<dbReference type="PROSITE" id="PS50995">
    <property type="entry name" value="HTH_MARR_2"/>
    <property type="match status" value="1"/>
</dbReference>
<dbReference type="Pfam" id="PF12802">
    <property type="entry name" value="MarR_2"/>
    <property type="match status" value="1"/>
</dbReference>
<dbReference type="Gene3D" id="1.10.10.10">
    <property type="entry name" value="Winged helix-like DNA-binding domain superfamily/Winged helix DNA-binding domain"/>
    <property type="match status" value="1"/>
</dbReference>
<dbReference type="InterPro" id="IPR036388">
    <property type="entry name" value="WH-like_DNA-bd_sf"/>
</dbReference>
<dbReference type="SUPFAM" id="SSF46785">
    <property type="entry name" value="Winged helix' DNA-binding domain"/>
    <property type="match status" value="1"/>
</dbReference>
<evidence type="ECO:0000259" key="1">
    <source>
        <dbReference type="PROSITE" id="PS50995"/>
    </source>
</evidence>
<reference evidence="2 3" key="1">
    <citation type="journal article" date="2019" name="Int. J. Syst. Evol. Microbiol.">
        <title>The Global Catalogue of Microorganisms (GCM) 10K type strain sequencing project: providing services to taxonomists for standard genome sequencing and annotation.</title>
        <authorList>
            <consortium name="The Broad Institute Genomics Platform"/>
            <consortium name="The Broad Institute Genome Sequencing Center for Infectious Disease"/>
            <person name="Wu L."/>
            <person name="Ma J."/>
        </authorList>
    </citation>
    <scope>NUCLEOTIDE SEQUENCE [LARGE SCALE GENOMIC DNA]</scope>
    <source>
        <strain evidence="2 3">JCM 15910</strain>
    </source>
</reference>
<gene>
    <name evidence="2" type="ORF">GCM10009115_24590</name>
</gene>
<dbReference type="PANTHER" id="PTHR33164:SF43">
    <property type="entry name" value="HTH-TYPE TRANSCRIPTIONAL REPRESSOR YETL"/>
    <property type="match status" value="1"/>
</dbReference>